<dbReference type="Gene3D" id="3.30.160.150">
    <property type="entry name" value="Lipoprotein like domain"/>
    <property type="match status" value="1"/>
</dbReference>
<evidence type="ECO:0000313" key="7">
    <source>
        <dbReference type="EMBL" id="AGX87033.1"/>
    </source>
</evidence>
<evidence type="ECO:0000313" key="8">
    <source>
        <dbReference type="Proteomes" id="UP000017184"/>
    </source>
</evidence>
<sequence length="158" mass="17439">MLCALALSLSLAGCGFHLHQGPGFAFDRIAIAPHPGGAVAQELRRELSRSVTVLEPGDVAAQLLVRIDHEQSEKTVVGINAAGQVRELQLRYKVRFAVTTPTGEERIPETELRQQRDFGFHESYALAKEVEEAALVRDMQSSIARQLVRRLAAIQDVR</sequence>
<protein>
    <recommendedName>
        <fullName evidence="6">LPS-assembly lipoprotein LptE</fullName>
    </recommendedName>
</protein>
<evidence type="ECO:0000256" key="4">
    <source>
        <dbReference type="ARBA" id="ARBA00023237"/>
    </source>
</evidence>
<keyword evidence="4 6" id="KW-0998">Cell outer membrane</keyword>
<dbReference type="GO" id="GO:0009279">
    <property type="term" value="C:cell outer membrane"/>
    <property type="evidence" value="ECO:0007669"/>
    <property type="project" value="UniProtKB-UniRule"/>
</dbReference>
<reference evidence="7 8" key="1">
    <citation type="journal article" date="2013" name="Genome Biol.">
        <title>Genomic analysis reveals key aspects of prokaryotic symbiosis in the phototrophic consortium "Chlorochromatium aggregatum".</title>
        <authorList>
            <person name="Liu Z."/>
            <person name="Muller J."/>
            <person name="Li T."/>
            <person name="Alvey R.M."/>
            <person name="Vogl K."/>
            <person name="Frigaard N.U."/>
            <person name="Rockwell N.C."/>
            <person name="Boyd E.S."/>
            <person name="Tomsho L.P."/>
            <person name="Schuster S.C."/>
            <person name="Henke P."/>
            <person name="Rohde M."/>
            <person name="Overmann J."/>
            <person name="Bryant D.A."/>
        </authorList>
    </citation>
    <scope>NUCLEOTIDE SEQUENCE [LARGE SCALE GENOMIC DNA]</scope>
    <source>
        <strain evidence="7">CR</strain>
    </source>
</reference>
<dbReference type="KEGG" id="cbx:Cenrod_0930"/>
<dbReference type="Proteomes" id="UP000017184">
    <property type="component" value="Chromosome"/>
</dbReference>
<dbReference type="OrthoDB" id="5298094at2"/>
<dbReference type="InterPro" id="IPR007485">
    <property type="entry name" value="LPS_assembly_LptE"/>
</dbReference>
<name>U5N9W0_9BURK</name>
<evidence type="ECO:0000256" key="3">
    <source>
        <dbReference type="ARBA" id="ARBA00023139"/>
    </source>
</evidence>
<proteinExistence type="inferred from homology"/>
<gene>
    <name evidence="7" type="primary">rlpB</name>
    <name evidence="6" type="synonym">lptE</name>
    <name evidence="7" type="ORF">Cenrod_0930</name>
</gene>
<dbReference type="STRING" id="946483.Cenrod_0930"/>
<dbReference type="eggNOG" id="COG2980">
    <property type="taxonomic scope" value="Bacteria"/>
</dbReference>
<evidence type="ECO:0000256" key="6">
    <source>
        <dbReference type="HAMAP-Rule" id="MF_01186"/>
    </source>
</evidence>
<keyword evidence="5 7" id="KW-0449">Lipoprotein</keyword>
<keyword evidence="8" id="KW-1185">Reference proteome</keyword>
<evidence type="ECO:0000256" key="5">
    <source>
        <dbReference type="ARBA" id="ARBA00023288"/>
    </source>
</evidence>
<keyword evidence="1" id="KW-0732">Signal</keyword>
<keyword evidence="2 6" id="KW-0472">Membrane</keyword>
<keyword evidence="3" id="KW-0564">Palmitate</keyword>
<dbReference type="PANTHER" id="PTHR38098:SF1">
    <property type="entry name" value="LPS-ASSEMBLY LIPOPROTEIN LPTE"/>
    <property type="match status" value="1"/>
</dbReference>
<dbReference type="GO" id="GO:0001530">
    <property type="term" value="F:lipopolysaccharide binding"/>
    <property type="evidence" value="ECO:0007669"/>
    <property type="project" value="TreeGrafter"/>
</dbReference>
<comment type="subunit">
    <text evidence="6">Component of the lipopolysaccharide transport and assembly complex. Interacts with LptD.</text>
</comment>
<accession>U5N9W0</accession>
<organism evidence="7 8">
    <name type="scientific">Candidatus Symbiobacter mobilis CR</name>
    <dbReference type="NCBI Taxonomy" id="946483"/>
    <lineage>
        <taxon>Bacteria</taxon>
        <taxon>Pseudomonadati</taxon>
        <taxon>Pseudomonadota</taxon>
        <taxon>Betaproteobacteria</taxon>
        <taxon>Burkholderiales</taxon>
        <taxon>Comamonadaceae</taxon>
    </lineage>
</organism>
<dbReference type="EMBL" id="CP004885">
    <property type="protein sequence ID" value="AGX87033.1"/>
    <property type="molecule type" value="Genomic_DNA"/>
</dbReference>
<comment type="function">
    <text evidence="6">Together with LptD, is involved in the assembly of lipopolysaccharide (LPS) at the surface of the outer membrane. Required for the proper assembly of LptD. Binds LPS and may serve as the LPS recognition site at the outer membrane.</text>
</comment>
<dbReference type="GO" id="GO:0015920">
    <property type="term" value="P:lipopolysaccharide transport"/>
    <property type="evidence" value="ECO:0007669"/>
    <property type="project" value="TreeGrafter"/>
</dbReference>
<dbReference type="PANTHER" id="PTHR38098">
    <property type="entry name" value="LPS-ASSEMBLY LIPOPROTEIN LPTE"/>
    <property type="match status" value="1"/>
</dbReference>
<evidence type="ECO:0000256" key="1">
    <source>
        <dbReference type="ARBA" id="ARBA00022729"/>
    </source>
</evidence>
<dbReference type="Pfam" id="PF04390">
    <property type="entry name" value="LptE"/>
    <property type="match status" value="1"/>
</dbReference>
<comment type="similarity">
    <text evidence="6">Belongs to the LptE lipoprotein family.</text>
</comment>
<dbReference type="HAMAP" id="MF_01186">
    <property type="entry name" value="LPS_assembly_LptE"/>
    <property type="match status" value="1"/>
</dbReference>
<dbReference type="GO" id="GO:0043165">
    <property type="term" value="P:Gram-negative-bacterium-type cell outer membrane assembly"/>
    <property type="evidence" value="ECO:0007669"/>
    <property type="project" value="UniProtKB-UniRule"/>
</dbReference>
<dbReference type="GO" id="GO:1990351">
    <property type="term" value="C:transporter complex"/>
    <property type="evidence" value="ECO:0007669"/>
    <property type="project" value="TreeGrafter"/>
</dbReference>
<dbReference type="HOGENOM" id="CLU_103309_2_0_4"/>
<evidence type="ECO:0000256" key="2">
    <source>
        <dbReference type="ARBA" id="ARBA00023136"/>
    </source>
</evidence>
<dbReference type="AlphaFoldDB" id="U5N9W0"/>